<reference evidence="3 4" key="2">
    <citation type="journal article" date="2018" name="Plant J.">
        <title>The Physcomitrella patens chromosome-scale assembly reveals moss genome structure and evolution.</title>
        <authorList>
            <person name="Lang D."/>
            <person name="Ullrich K.K."/>
            <person name="Murat F."/>
            <person name="Fuchs J."/>
            <person name="Jenkins J."/>
            <person name="Haas F.B."/>
            <person name="Piednoel M."/>
            <person name="Gundlach H."/>
            <person name="Van Bel M."/>
            <person name="Meyberg R."/>
            <person name="Vives C."/>
            <person name="Morata J."/>
            <person name="Symeonidi A."/>
            <person name="Hiss M."/>
            <person name="Muchero W."/>
            <person name="Kamisugi Y."/>
            <person name="Saleh O."/>
            <person name="Blanc G."/>
            <person name="Decker E.L."/>
            <person name="van Gessel N."/>
            <person name="Grimwood J."/>
            <person name="Hayes R.D."/>
            <person name="Graham S.W."/>
            <person name="Gunter L.E."/>
            <person name="McDaniel S.F."/>
            <person name="Hoernstein S.N.W."/>
            <person name="Larsson A."/>
            <person name="Li F.W."/>
            <person name="Perroud P.F."/>
            <person name="Phillips J."/>
            <person name="Ranjan P."/>
            <person name="Rokshar D.S."/>
            <person name="Rothfels C.J."/>
            <person name="Schneider L."/>
            <person name="Shu S."/>
            <person name="Stevenson D.W."/>
            <person name="Thummler F."/>
            <person name="Tillich M."/>
            <person name="Villarreal Aguilar J.C."/>
            <person name="Widiez T."/>
            <person name="Wong G.K."/>
            <person name="Wymore A."/>
            <person name="Zhang Y."/>
            <person name="Zimmer A.D."/>
            <person name="Quatrano R.S."/>
            <person name="Mayer K.F.X."/>
            <person name="Goodstein D."/>
            <person name="Casacuberta J.M."/>
            <person name="Vandepoele K."/>
            <person name="Reski R."/>
            <person name="Cuming A.C."/>
            <person name="Tuskan G.A."/>
            <person name="Maumus F."/>
            <person name="Salse J."/>
            <person name="Schmutz J."/>
            <person name="Rensing S.A."/>
        </authorList>
    </citation>
    <scope>NUCLEOTIDE SEQUENCE [LARGE SCALE GENOMIC DNA]</scope>
    <source>
        <strain evidence="3 4">cv. Gransden 2004</strain>
    </source>
</reference>
<dbReference type="Proteomes" id="UP000006727">
    <property type="component" value="Chromosome 6"/>
</dbReference>
<dbReference type="RefSeq" id="XP_073390992.1">
    <property type="nucleotide sequence ID" value="XM_073534891.1"/>
</dbReference>
<protein>
    <recommendedName>
        <fullName evidence="2">HMA domain-containing protein</fullName>
    </recommendedName>
</protein>
<reference evidence="3 4" key="1">
    <citation type="journal article" date="2008" name="Science">
        <title>The Physcomitrella genome reveals evolutionary insights into the conquest of land by plants.</title>
        <authorList>
            <person name="Rensing S."/>
            <person name="Lang D."/>
            <person name="Zimmer A."/>
            <person name="Terry A."/>
            <person name="Salamov A."/>
            <person name="Shapiro H."/>
            <person name="Nishiyama T."/>
            <person name="Perroud P.-F."/>
            <person name="Lindquist E."/>
            <person name="Kamisugi Y."/>
            <person name="Tanahashi T."/>
            <person name="Sakakibara K."/>
            <person name="Fujita T."/>
            <person name="Oishi K."/>
            <person name="Shin-I T."/>
            <person name="Kuroki Y."/>
            <person name="Toyoda A."/>
            <person name="Suzuki Y."/>
            <person name="Hashimoto A."/>
            <person name="Yamaguchi K."/>
            <person name="Sugano A."/>
            <person name="Kohara Y."/>
            <person name="Fujiyama A."/>
            <person name="Anterola A."/>
            <person name="Aoki S."/>
            <person name="Ashton N."/>
            <person name="Barbazuk W.B."/>
            <person name="Barker E."/>
            <person name="Bennetzen J."/>
            <person name="Bezanilla M."/>
            <person name="Blankenship R."/>
            <person name="Cho S.H."/>
            <person name="Dutcher S."/>
            <person name="Estelle M."/>
            <person name="Fawcett J.A."/>
            <person name="Gundlach H."/>
            <person name="Hanada K."/>
            <person name="Heyl A."/>
            <person name="Hicks K.A."/>
            <person name="Hugh J."/>
            <person name="Lohr M."/>
            <person name="Mayer K."/>
            <person name="Melkozernov A."/>
            <person name="Murata T."/>
            <person name="Nelson D."/>
            <person name="Pils B."/>
            <person name="Prigge M."/>
            <person name="Reiss B."/>
            <person name="Renner T."/>
            <person name="Rombauts S."/>
            <person name="Rushton P."/>
            <person name="Sanderfoot A."/>
            <person name="Schween G."/>
            <person name="Shiu S.-H."/>
            <person name="Stueber K."/>
            <person name="Theodoulou F.L."/>
            <person name="Tu H."/>
            <person name="Van de Peer Y."/>
            <person name="Verrier P.J."/>
            <person name="Waters E."/>
            <person name="Wood A."/>
            <person name="Yang L."/>
            <person name="Cove D."/>
            <person name="Cuming A."/>
            <person name="Hasebe M."/>
            <person name="Lucas S."/>
            <person name="Mishler D.B."/>
            <person name="Reski R."/>
            <person name="Grigoriev I."/>
            <person name="Quatrano R.S."/>
            <person name="Boore J.L."/>
        </authorList>
    </citation>
    <scope>NUCLEOTIDE SEQUENCE [LARGE SCALE GENOMIC DNA]</scope>
    <source>
        <strain evidence="3 4">cv. Gransden 2004</strain>
    </source>
</reference>
<sequence length="261" mass="30588">MHRSWVFYGEPIYHSSYHQQSAPSRGYSRSYSVYPGRSRGNEVPVLELRVPMCCEKCKEKVKEALEELDGVQDVVCDQYNQLVTVTGYVDDIRALRKVRKVKKKSEFFKRGSYIESSGYGGDRSGHYNVEGDTHYTNSRMVHNHSYGGGLTRSNSFGRGLGRLPSFGRVQPYVDYNDRCNDYEPRNVRREFPGVRRMPSFNRHRHHDAEYISMDNQYTPFYGETHYVSSRSERPVYRSQRSFSQVPVTNPYYIQHIDSEYY</sequence>
<reference evidence="3" key="3">
    <citation type="submission" date="2020-12" db="UniProtKB">
        <authorList>
            <consortium name="EnsemblPlants"/>
        </authorList>
    </citation>
    <scope>IDENTIFICATION</scope>
</reference>
<dbReference type="InterPro" id="IPR006121">
    <property type="entry name" value="HMA_dom"/>
</dbReference>
<dbReference type="PANTHER" id="PTHR22814:SF336">
    <property type="entry name" value="HEAVY METAL-ASSOCIATED ISOPRENYLATED PLANT PROTEIN 23"/>
    <property type="match status" value="1"/>
</dbReference>
<dbReference type="PANTHER" id="PTHR22814">
    <property type="entry name" value="COPPER TRANSPORT PROTEIN ATOX1-RELATED"/>
    <property type="match status" value="1"/>
</dbReference>
<dbReference type="EnsemblPlants" id="Pp3c6_3870V3.2">
    <property type="protein sequence ID" value="Pp3c6_3870V3.2"/>
    <property type="gene ID" value="Pp3c6_3870"/>
</dbReference>
<evidence type="ECO:0000259" key="2">
    <source>
        <dbReference type="PROSITE" id="PS50846"/>
    </source>
</evidence>
<dbReference type="EMBL" id="ABEU02000006">
    <property type="status" value="NOT_ANNOTATED_CDS"/>
    <property type="molecule type" value="Genomic_DNA"/>
</dbReference>
<keyword evidence="4" id="KW-1185">Reference proteome</keyword>
<dbReference type="GeneID" id="112283898"/>
<gene>
    <name evidence="3" type="primary">LOC112283898</name>
</gene>
<evidence type="ECO:0000313" key="3">
    <source>
        <dbReference type="EnsemblPlants" id="Pp3c6_3870V3.2"/>
    </source>
</evidence>
<dbReference type="GO" id="GO:0046872">
    <property type="term" value="F:metal ion binding"/>
    <property type="evidence" value="ECO:0007669"/>
    <property type="project" value="UniProtKB-KW"/>
</dbReference>
<dbReference type="PROSITE" id="PS50846">
    <property type="entry name" value="HMA_2"/>
    <property type="match status" value="1"/>
</dbReference>
<proteinExistence type="predicted"/>
<evidence type="ECO:0000313" key="4">
    <source>
        <dbReference type="Proteomes" id="UP000006727"/>
    </source>
</evidence>
<name>A0A7I4E4L9_PHYPA</name>
<dbReference type="Gramene" id="Pp3c6_3870V3.3">
    <property type="protein sequence ID" value="Pp3c6_3870V3.3"/>
    <property type="gene ID" value="Pp3c6_3870"/>
</dbReference>
<organism evidence="3 4">
    <name type="scientific">Physcomitrium patens</name>
    <name type="common">Spreading-leaved earth moss</name>
    <name type="synonym">Physcomitrella patens</name>
    <dbReference type="NCBI Taxonomy" id="3218"/>
    <lineage>
        <taxon>Eukaryota</taxon>
        <taxon>Viridiplantae</taxon>
        <taxon>Streptophyta</taxon>
        <taxon>Embryophyta</taxon>
        <taxon>Bryophyta</taxon>
        <taxon>Bryophytina</taxon>
        <taxon>Bryopsida</taxon>
        <taxon>Funariidae</taxon>
        <taxon>Funariales</taxon>
        <taxon>Funariaceae</taxon>
        <taxon>Physcomitrium</taxon>
    </lineage>
</organism>
<dbReference type="InterPro" id="IPR036163">
    <property type="entry name" value="HMA_dom_sf"/>
</dbReference>
<dbReference type="AlphaFoldDB" id="A0A7I4E4L9"/>
<accession>A0A7I4E4L9</accession>
<dbReference type="Gramene" id="Pp3c6_3870V3.2">
    <property type="protein sequence ID" value="Pp3c6_3870V3.2"/>
    <property type="gene ID" value="Pp3c6_3870"/>
</dbReference>
<dbReference type="CDD" id="cd00371">
    <property type="entry name" value="HMA"/>
    <property type="match status" value="1"/>
</dbReference>
<dbReference type="SUPFAM" id="SSF55008">
    <property type="entry name" value="HMA, heavy metal-associated domain"/>
    <property type="match status" value="1"/>
</dbReference>
<dbReference type="EnsemblPlants" id="Pp3c6_3870V3.3">
    <property type="protein sequence ID" value="Pp3c6_3870V3.3"/>
    <property type="gene ID" value="Pp3c6_3870"/>
</dbReference>
<evidence type="ECO:0000256" key="1">
    <source>
        <dbReference type="ARBA" id="ARBA00022723"/>
    </source>
</evidence>
<dbReference type="Gene3D" id="3.30.70.100">
    <property type="match status" value="1"/>
</dbReference>
<dbReference type="Pfam" id="PF00403">
    <property type="entry name" value="HMA"/>
    <property type="match status" value="1"/>
</dbReference>
<feature type="domain" description="HMA" evidence="2">
    <location>
        <begin position="43"/>
        <end position="110"/>
    </location>
</feature>
<keyword evidence="1" id="KW-0479">Metal-binding</keyword>